<reference evidence="3 4" key="1">
    <citation type="journal article" date="2015" name="Nature">
        <title>rRNA introns, odd ribosomes, and small enigmatic genomes across a large radiation of phyla.</title>
        <authorList>
            <person name="Brown C.T."/>
            <person name="Hug L.A."/>
            <person name="Thomas B.C."/>
            <person name="Sharon I."/>
            <person name="Castelle C.J."/>
            <person name="Singh A."/>
            <person name="Wilkins M.J."/>
            <person name="Williams K.H."/>
            <person name="Banfield J.F."/>
        </authorList>
    </citation>
    <scope>NUCLEOTIDE SEQUENCE [LARGE SCALE GENOMIC DNA]</scope>
</reference>
<dbReference type="InterPro" id="IPR054545">
    <property type="entry name" value="ApeI-like"/>
</dbReference>
<dbReference type="AlphaFoldDB" id="A0A0G0W6F0"/>
<dbReference type="PANTHER" id="PTHR30272:SF1">
    <property type="entry name" value="3-HYDROXYACYL-[ACYL-CARRIER-PROTEIN] DEHYDRATASE"/>
    <property type="match status" value="1"/>
</dbReference>
<feature type="domain" description="ApeI dehydratase-like" evidence="2">
    <location>
        <begin position="70"/>
        <end position="148"/>
    </location>
</feature>
<evidence type="ECO:0000313" key="3">
    <source>
        <dbReference type="EMBL" id="KKS08530.1"/>
    </source>
</evidence>
<keyword evidence="1" id="KW-0456">Lyase</keyword>
<evidence type="ECO:0000313" key="4">
    <source>
        <dbReference type="Proteomes" id="UP000033869"/>
    </source>
</evidence>
<dbReference type="InterPro" id="IPR013114">
    <property type="entry name" value="FabA_FabZ"/>
</dbReference>
<name>A0A0G0W6F0_UNCC2</name>
<dbReference type="EMBL" id="LCBL01000010">
    <property type="protein sequence ID" value="KKS08530.1"/>
    <property type="molecule type" value="Genomic_DNA"/>
</dbReference>
<dbReference type="GO" id="GO:0016829">
    <property type="term" value="F:lyase activity"/>
    <property type="evidence" value="ECO:0007669"/>
    <property type="project" value="UniProtKB-KW"/>
</dbReference>
<dbReference type="SUPFAM" id="SSF54637">
    <property type="entry name" value="Thioesterase/thiol ester dehydrase-isomerase"/>
    <property type="match status" value="1"/>
</dbReference>
<evidence type="ECO:0000259" key="2">
    <source>
        <dbReference type="Pfam" id="PF22818"/>
    </source>
</evidence>
<dbReference type="InterPro" id="IPR029069">
    <property type="entry name" value="HotDog_dom_sf"/>
</dbReference>
<proteinExistence type="predicted"/>
<sequence length="284" mass="31351">MIIDRERIREVLPYGDAFLLVDGITEASGNTASGIVRDVGEWQIVKNLPEPSSLNYEYVLIDQSTVYPDNFVGIMHVEAHMHHFAGHFADKPLLPGVQNIEAAAESSRDLASLLLANKKGLRSTRLSRIVNWKLKRKIVPGEELIVVGSKSAVEKDLAVINARSMVDDEPASYGTLHFQPLELSDDYHPGKATIIPCHVVEAACQIGAYLILGHPDNHSKLLMLAEVNAAVFLESICPGQELQIRTKLLSRIRRNFGKAGFTVDNLGHTLAYGTFTFRLADKNT</sequence>
<organism evidence="3 4">
    <name type="scientific">candidate division CPR2 bacterium GW2011_GWC1_41_48</name>
    <dbReference type="NCBI Taxonomy" id="1618344"/>
    <lineage>
        <taxon>Bacteria</taxon>
        <taxon>Bacteria division CPR2</taxon>
    </lineage>
</organism>
<dbReference type="Gene3D" id="3.10.129.10">
    <property type="entry name" value="Hotdog Thioesterase"/>
    <property type="match status" value="2"/>
</dbReference>
<accession>A0A0G0W6F0</accession>
<dbReference type="Pfam" id="PF22818">
    <property type="entry name" value="ApeI-like"/>
    <property type="match status" value="1"/>
</dbReference>
<evidence type="ECO:0000256" key="1">
    <source>
        <dbReference type="ARBA" id="ARBA00023239"/>
    </source>
</evidence>
<protein>
    <submittedName>
        <fullName evidence="3">3-hydroxyacyl-[acyl-carrier-protein] dehydratase FabZ</fullName>
    </submittedName>
</protein>
<gene>
    <name evidence="3" type="ORF">UU65_C0010G0002</name>
</gene>
<dbReference type="PANTHER" id="PTHR30272">
    <property type="entry name" value="3-HYDROXYACYL-[ACYL-CARRIER-PROTEIN] DEHYDRATASE"/>
    <property type="match status" value="1"/>
</dbReference>
<comment type="caution">
    <text evidence="3">The sequence shown here is derived from an EMBL/GenBank/DDBJ whole genome shotgun (WGS) entry which is preliminary data.</text>
</comment>
<dbReference type="Proteomes" id="UP000033869">
    <property type="component" value="Unassembled WGS sequence"/>
</dbReference>